<comment type="caution">
    <text evidence="3">The sequence shown here is derived from an EMBL/GenBank/DDBJ whole genome shotgun (WGS) entry which is preliminary data.</text>
</comment>
<feature type="compositionally biased region" description="Basic and acidic residues" evidence="1">
    <location>
        <begin position="172"/>
        <end position="186"/>
    </location>
</feature>
<feature type="compositionally biased region" description="Basic residues" evidence="1">
    <location>
        <begin position="1"/>
        <end position="10"/>
    </location>
</feature>
<evidence type="ECO:0000313" key="6">
    <source>
        <dbReference type="Proteomes" id="UP001152797"/>
    </source>
</evidence>
<reference evidence="4" key="2">
    <citation type="submission" date="2024-04" db="EMBL/GenBank/DDBJ databases">
        <authorList>
            <person name="Chen Y."/>
            <person name="Shah S."/>
            <person name="Dougan E. K."/>
            <person name="Thang M."/>
            <person name="Chan C."/>
        </authorList>
    </citation>
    <scope>NUCLEOTIDE SEQUENCE [LARGE SCALE GENOMIC DNA]</scope>
</reference>
<dbReference type="InterPro" id="IPR019380">
    <property type="entry name" value="Casein_kinase_sb_PP28"/>
</dbReference>
<evidence type="ECO:0000256" key="1">
    <source>
        <dbReference type="SAM" id="MobiDB-lite"/>
    </source>
</evidence>
<evidence type="ECO:0000259" key="2">
    <source>
        <dbReference type="Pfam" id="PF10252"/>
    </source>
</evidence>
<dbReference type="AlphaFoldDB" id="A0A9P1C1C2"/>
<dbReference type="EMBL" id="CAMXCT030000705">
    <property type="protein sequence ID" value="CAL4769655.1"/>
    <property type="molecule type" value="Genomic_DNA"/>
</dbReference>
<organism evidence="3">
    <name type="scientific">Cladocopium goreaui</name>
    <dbReference type="NCBI Taxonomy" id="2562237"/>
    <lineage>
        <taxon>Eukaryota</taxon>
        <taxon>Sar</taxon>
        <taxon>Alveolata</taxon>
        <taxon>Dinophyceae</taxon>
        <taxon>Suessiales</taxon>
        <taxon>Symbiodiniaceae</taxon>
        <taxon>Cladocopium</taxon>
    </lineage>
</organism>
<dbReference type="Pfam" id="PF10252">
    <property type="entry name" value="PP28"/>
    <property type="match status" value="1"/>
</dbReference>
<protein>
    <submittedName>
        <fullName evidence="5">28 kDa heat-and acid-stable phosphoprotein</fullName>
    </submittedName>
</protein>
<dbReference type="Proteomes" id="UP001152797">
    <property type="component" value="Unassembled WGS sequence"/>
</dbReference>
<dbReference type="OrthoDB" id="21120at2759"/>
<feature type="compositionally biased region" description="Basic and acidic residues" evidence="1">
    <location>
        <begin position="194"/>
        <end position="210"/>
    </location>
</feature>
<sequence>MPPRKFKTDHRRGGGASSKHVSSFDEVKARNAGEESAYDKARAARAGKAKEEEEEASEEEKPVRKPQRADVFGEVCNLNAAGYAHVDKHGVELTRKQREELEKQAARRRYEELHKAGKTAEAQADLKRLEEVKKRREEAAKKKAEEAAKPPPEEDAKAIGRAALMKNLKAVMGKDNDDKESKETKEAVPAAAKGSEEKEASMDSKEEAGPKKQTINGADIADVYSFVATEQKVKEEGGRFEATDGSIEACRAAEADFM</sequence>
<keyword evidence="6" id="KW-1185">Reference proteome</keyword>
<feature type="region of interest" description="Disordered" evidence="1">
    <location>
        <begin position="1"/>
        <end position="69"/>
    </location>
</feature>
<name>A0A9P1C1C2_9DINO</name>
<reference evidence="3" key="1">
    <citation type="submission" date="2022-10" db="EMBL/GenBank/DDBJ databases">
        <authorList>
            <person name="Chen Y."/>
            <person name="Dougan E. K."/>
            <person name="Chan C."/>
            <person name="Rhodes N."/>
            <person name="Thang M."/>
        </authorList>
    </citation>
    <scope>NUCLEOTIDE SEQUENCE</scope>
</reference>
<feature type="domain" description="Casein kinase substrate phosphoprotein PP28" evidence="2">
    <location>
        <begin position="74"/>
        <end position="148"/>
    </location>
</feature>
<dbReference type="PANTHER" id="PTHR22055">
    <property type="entry name" value="28 KDA HEAT- AND ACID-STABLE PHOSPHOPROTEIN PDGF-ASSOCIATED PROTEIN"/>
    <property type="match status" value="1"/>
</dbReference>
<evidence type="ECO:0000313" key="3">
    <source>
        <dbReference type="EMBL" id="CAI3982343.1"/>
    </source>
</evidence>
<feature type="compositionally biased region" description="Basic and acidic residues" evidence="1">
    <location>
        <begin position="124"/>
        <end position="156"/>
    </location>
</feature>
<feature type="region of interest" description="Disordered" evidence="1">
    <location>
        <begin position="95"/>
        <end position="156"/>
    </location>
</feature>
<evidence type="ECO:0000313" key="4">
    <source>
        <dbReference type="EMBL" id="CAL1135718.1"/>
    </source>
</evidence>
<dbReference type="InterPro" id="IPR039876">
    <property type="entry name" value="HAP28"/>
</dbReference>
<feature type="compositionally biased region" description="Basic and acidic residues" evidence="1">
    <location>
        <begin position="22"/>
        <end position="42"/>
    </location>
</feature>
<accession>A0A9P1C1C2</accession>
<feature type="region of interest" description="Disordered" evidence="1">
    <location>
        <begin position="172"/>
        <end position="216"/>
    </location>
</feature>
<gene>
    <name evidence="3" type="ORF">C1SCF055_LOCUS10048</name>
</gene>
<feature type="compositionally biased region" description="Basic and acidic residues" evidence="1">
    <location>
        <begin position="95"/>
        <end position="115"/>
    </location>
</feature>
<proteinExistence type="predicted"/>
<dbReference type="EMBL" id="CAMXCT010000705">
    <property type="protein sequence ID" value="CAI3982343.1"/>
    <property type="molecule type" value="Genomic_DNA"/>
</dbReference>
<dbReference type="EMBL" id="CAMXCT020000705">
    <property type="protein sequence ID" value="CAL1135718.1"/>
    <property type="molecule type" value="Genomic_DNA"/>
</dbReference>
<evidence type="ECO:0000313" key="5">
    <source>
        <dbReference type="EMBL" id="CAL4769655.1"/>
    </source>
</evidence>